<sequence length="240" mass="26042">MVADVDQDLARSFGSLSSFLLAGGSPVDARQRLVELAKTAIPACDWACITMRPDNKPPRTICASDSTASEVDQMQYAAGNGPCLDAARSRQPVWSADLTEDQRWPQFRELVVADGRVKSVLSFHLLDEPAPTALNMYSATPGAFDDFISAGTLFAIHATTLMSHADSERRAQSLGDALTTSRQIGAAVGILMSAHKITEEQAFQLLRTASNHLNRKLHDVAREVTELGEVPHTAPSDRKR</sequence>
<proteinExistence type="predicted"/>
<dbReference type="SUPFAM" id="SSF52172">
    <property type="entry name" value="CheY-like"/>
    <property type="match status" value="1"/>
</dbReference>
<feature type="domain" description="ANTAR" evidence="3">
    <location>
        <begin position="164"/>
        <end position="225"/>
    </location>
</feature>
<dbReference type="Gene3D" id="1.10.10.10">
    <property type="entry name" value="Winged helix-like DNA-binding domain superfamily/Winged helix DNA-binding domain"/>
    <property type="match status" value="1"/>
</dbReference>
<dbReference type="InterPro" id="IPR011006">
    <property type="entry name" value="CheY-like_superfamily"/>
</dbReference>
<dbReference type="EMBL" id="JACHLZ010000001">
    <property type="protein sequence ID" value="MBB5831372.1"/>
    <property type="molecule type" value="Genomic_DNA"/>
</dbReference>
<evidence type="ECO:0000313" key="5">
    <source>
        <dbReference type="Proteomes" id="UP000588158"/>
    </source>
</evidence>
<dbReference type="GO" id="GO:0003723">
    <property type="term" value="F:RNA binding"/>
    <property type="evidence" value="ECO:0007669"/>
    <property type="project" value="InterPro"/>
</dbReference>
<evidence type="ECO:0000313" key="4">
    <source>
        <dbReference type="EMBL" id="MBB5831372.1"/>
    </source>
</evidence>
<dbReference type="Proteomes" id="UP000588158">
    <property type="component" value="Unassembled WGS sequence"/>
</dbReference>
<name>A0A841ADL2_9MICO</name>
<accession>A0A841ADL2</accession>
<dbReference type="Gene3D" id="3.30.450.40">
    <property type="match status" value="1"/>
</dbReference>
<reference evidence="4 5" key="1">
    <citation type="submission" date="2020-08" db="EMBL/GenBank/DDBJ databases">
        <title>Sequencing the genomes of 1000 actinobacteria strains.</title>
        <authorList>
            <person name="Klenk H.-P."/>
        </authorList>
    </citation>
    <scope>NUCLEOTIDE SEQUENCE [LARGE SCALE GENOMIC DNA]</scope>
    <source>
        <strain evidence="4 5">DSM 28796</strain>
    </source>
</reference>
<keyword evidence="2" id="KW-0804">Transcription</keyword>
<dbReference type="PIRSF" id="PIRSF036625">
    <property type="entry name" value="GAF_ANTAR"/>
    <property type="match status" value="1"/>
</dbReference>
<dbReference type="InterPro" id="IPR036388">
    <property type="entry name" value="WH-like_DNA-bd_sf"/>
</dbReference>
<evidence type="ECO:0000256" key="2">
    <source>
        <dbReference type="ARBA" id="ARBA00023163"/>
    </source>
</evidence>
<comment type="caution">
    <text evidence="4">The sequence shown here is derived from an EMBL/GenBank/DDBJ whole genome shotgun (WGS) entry which is preliminary data.</text>
</comment>
<organism evidence="4 5">
    <name type="scientific">Brachybacterium aquaticum</name>
    <dbReference type="NCBI Taxonomy" id="1432564"/>
    <lineage>
        <taxon>Bacteria</taxon>
        <taxon>Bacillati</taxon>
        <taxon>Actinomycetota</taxon>
        <taxon>Actinomycetes</taxon>
        <taxon>Micrococcales</taxon>
        <taxon>Dermabacteraceae</taxon>
        <taxon>Brachybacterium</taxon>
    </lineage>
</organism>
<dbReference type="InterPro" id="IPR012074">
    <property type="entry name" value="GAF_ANTAR"/>
</dbReference>
<keyword evidence="1" id="KW-0805">Transcription regulation</keyword>
<dbReference type="PROSITE" id="PS50921">
    <property type="entry name" value="ANTAR"/>
    <property type="match status" value="1"/>
</dbReference>
<evidence type="ECO:0000259" key="3">
    <source>
        <dbReference type="PROSITE" id="PS50921"/>
    </source>
</evidence>
<protein>
    <recommendedName>
        <fullName evidence="3">ANTAR domain-containing protein</fullName>
    </recommendedName>
</protein>
<dbReference type="Pfam" id="PF03861">
    <property type="entry name" value="ANTAR"/>
    <property type="match status" value="1"/>
</dbReference>
<dbReference type="RefSeq" id="WP_184324853.1">
    <property type="nucleotide sequence ID" value="NZ_JACHLZ010000001.1"/>
</dbReference>
<gene>
    <name evidence="4" type="ORF">HNR70_001185</name>
</gene>
<dbReference type="InterPro" id="IPR005561">
    <property type="entry name" value="ANTAR"/>
</dbReference>
<dbReference type="InterPro" id="IPR029016">
    <property type="entry name" value="GAF-like_dom_sf"/>
</dbReference>
<dbReference type="SUPFAM" id="SSF55781">
    <property type="entry name" value="GAF domain-like"/>
    <property type="match status" value="1"/>
</dbReference>
<dbReference type="GO" id="GO:0016301">
    <property type="term" value="F:kinase activity"/>
    <property type="evidence" value="ECO:0007669"/>
    <property type="project" value="UniProtKB-KW"/>
</dbReference>
<evidence type="ECO:0000256" key="1">
    <source>
        <dbReference type="ARBA" id="ARBA00023015"/>
    </source>
</evidence>
<keyword evidence="5" id="KW-1185">Reference proteome</keyword>
<dbReference type="AlphaFoldDB" id="A0A841ADL2"/>
<dbReference type="SMART" id="SM01012">
    <property type="entry name" value="ANTAR"/>
    <property type="match status" value="1"/>
</dbReference>